<dbReference type="EMBL" id="DRTD01000494">
    <property type="protein sequence ID" value="HHE55456.1"/>
    <property type="molecule type" value="Genomic_DNA"/>
</dbReference>
<reference evidence="2" key="1">
    <citation type="journal article" date="2020" name="mSystems">
        <title>Genome- and Community-Level Interaction Insights into Carbon Utilization and Element Cycling Functions of Hydrothermarchaeota in Hydrothermal Sediment.</title>
        <authorList>
            <person name="Zhou Z."/>
            <person name="Liu Y."/>
            <person name="Xu W."/>
            <person name="Pan J."/>
            <person name="Luo Z.H."/>
            <person name="Li M."/>
        </authorList>
    </citation>
    <scope>NUCLEOTIDE SEQUENCE [LARGE SCALE GENOMIC DNA]</scope>
    <source>
        <strain evidence="2">HyVt-76</strain>
    </source>
</reference>
<dbReference type="SUPFAM" id="SSF51445">
    <property type="entry name" value="(Trans)glycosidases"/>
    <property type="match status" value="1"/>
</dbReference>
<organism evidence="2">
    <name type="scientific">Caldithrix abyssi</name>
    <dbReference type="NCBI Taxonomy" id="187145"/>
    <lineage>
        <taxon>Bacteria</taxon>
        <taxon>Pseudomonadati</taxon>
        <taxon>Calditrichota</taxon>
        <taxon>Calditrichia</taxon>
        <taxon>Calditrichales</taxon>
        <taxon>Calditrichaceae</taxon>
        <taxon>Caldithrix</taxon>
    </lineage>
</organism>
<gene>
    <name evidence="2" type="ORF">ENL21_06710</name>
</gene>
<proteinExistence type="predicted"/>
<comment type="caution">
    <text evidence="2">The sequence shown here is derived from an EMBL/GenBank/DDBJ whole genome shotgun (WGS) entry which is preliminary data.</text>
</comment>
<feature type="non-terminal residue" evidence="2">
    <location>
        <position position="1"/>
    </location>
</feature>
<dbReference type="InterPro" id="IPR006047">
    <property type="entry name" value="GH13_cat_dom"/>
</dbReference>
<dbReference type="GO" id="GO:0005975">
    <property type="term" value="P:carbohydrate metabolic process"/>
    <property type="evidence" value="ECO:0007669"/>
    <property type="project" value="InterPro"/>
</dbReference>
<evidence type="ECO:0000313" key="2">
    <source>
        <dbReference type="EMBL" id="HHE55456.1"/>
    </source>
</evidence>
<dbReference type="Proteomes" id="UP000886111">
    <property type="component" value="Unassembled WGS sequence"/>
</dbReference>
<dbReference type="Gene3D" id="3.20.20.80">
    <property type="entry name" value="Glycosidases"/>
    <property type="match status" value="1"/>
</dbReference>
<dbReference type="Pfam" id="PF00128">
    <property type="entry name" value="Alpha-amylase"/>
    <property type="match status" value="1"/>
</dbReference>
<sequence>RRVAANPMLEGRFVEQPLNNKQRIEIIFLPDSQSNKTRFHWFADINNPYHKLRVNKNRLIFNKNWPAGHYYYYLVLENQGQWSEPQSLLINHFEDTRWMDLRQTPAWADTSVFYELFARKFTPQGNLQGVVSQLPYLEKLGVNVIWLMPVYDGPTEHGYAPTSLFSIEKDYGTLDDYRQLIEKAHQMGFKVIFDFVANHLSDQHRFVKAAAENPESPLRSWFFWKADGTWGYHNDWDTLVNLNYQSHWVRHYILNSALFWLNLGVDGFRCDVAWAIPHDFWKQFRRAVKQVNPQCLLLNEVLPRQRKFHDFEFDMSYDTDFYGNVLDVLNGRKPLSAIPWGLAKSVTNYPRYAQALRYLENHDLPRFNTQFSMAKVKVMTQLLFSLPGTPLVYYGQEYFSDQTRPTFFKLNSKKWFDFFQKRIKLRHQSEELRRGRIRNLSIDDESRFWAFECVAEADTVVVEMNLSKGNEEIKIQKKATN</sequence>
<name>A0A7V5H429_CALAY</name>
<dbReference type="SMART" id="SM00642">
    <property type="entry name" value="Aamy"/>
    <property type="match status" value="1"/>
</dbReference>
<evidence type="ECO:0000259" key="1">
    <source>
        <dbReference type="SMART" id="SM00642"/>
    </source>
</evidence>
<dbReference type="InterPro" id="IPR017853">
    <property type="entry name" value="GH"/>
</dbReference>
<feature type="domain" description="Glycosyl hydrolase family 13 catalytic" evidence="1">
    <location>
        <begin position="111"/>
        <end position="426"/>
    </location>
</feature>
<accession>A0A7V5H429</accession>
<dbReference type="AlphaFoldDB" id="A0A7V5H429"/>
<dbReference type="PANTHER" id="PTHR10357">
    <property type="entry name" value="ALPHA-AMYLASE FAMILY MEMBER"/>
    <property type="match status" value="1"/>
</dbReference>
<protein>
    <recommendedName>
        <fullName evidence="1">Glycosyl hydrolase family 13 catalytic domain-containing protein</fullName>
    </recommendedName>
</protein>